<name>A0A9X9JWL7_9CAUD</name>
<dbReference type="EMBL" id="OP611406">
    <property type="protein sequence ID" value="UYE93675.1"/>
    <property type="molecule type" value="Genomic_DNA"/>
</dbReference>
<gene>
    <name evidence="1" type="ORF">EEPDABAO_00084</name>
</gene>
<evidence type="ECO:0000313" key="2">
    <source>
        <dbReference type="Proteomes" id="UP001164403"/>
    </source>
</evidence>
<sequence>MFRFRVTTTLLTGRTAGTWDGTFKWAWSNNPAWVLYDLIMNQRYGLDQRELGIPVDKWSLYEVSQYCDELVPDNRGGMEPRYLMDMVVQSQVEALPVGQGCLFRIPWNDVLQR</sequence>
<keyword evidence="2" id="KW-1185">Reference proteome</keyword>
<dbReference type="PANTHER" id="PTHR36251">
    <property type="entry name" value="FELS-1 PROPHAGE HOST SPECIFICITY PROTEIN-RELATED"/>
    <property type="match status" value="1"/>
</dbReference>
<protein>
    <submittedName>
        <fullName evidence="1">Uncharacterized protein</fullName>
    </submittedName>
</protein>
<reference evidence="1" key="1">
    <citation type="submission" date="2022-10" db="EMBL/GenBank/DDBJ databases">
        <authorList>
            <person name="Hossain D.M.M."/>
            <person name="Khan F."/>
            <person name="Bhuiyan M.S.S."/>
            <person name="Tabassum S.N."/>
            <person name="Rahman A."/>
            <person name="Sadique A."/>
            <person name="Hossain M.S.A."/>
        </authorList>
    </citation>
    <scope>NUCLEOTIDE SEQUENCE</scope>
</reference>
<evidence type="ECO:0000313" key="1">
    <source>
        <dbReference type="EMBL" id="UYE93675.1"/>
    </source>
</evidence>
<proteinExistence type="predicted"/>
<dbReference type="InterPro" id="IPR053171">
    <property type="entry name" value="Viral_Tip_Attach_Protein"/>
</dbReference>
<organism evidence="1 2">
    <name type="scientific">Klebsiella phage mfs</name>
    <dbReference type="NCBI Taxonomy" id="2985561"/>
    <lineage>
        <taxon>Viruses</taxon>
        <taxon>Duplodnaviria</taxon>
        <taxon>Heunggongvirae</taxon>
        <taxon>Uroviricota</taxon>
        <taxon>Caudoviricetes</taxon>
        <taxon>Drexlerviridae</taxon>
        <taxon>Webervirus</taxon>
        <taxon>Webervirus mfs</taxon>
    </lineage>
</organism>
<accession>A0A9X9JWL7</accession>
<dbReference type="PANTHER" id="PTHR36251:SF2">
    <property type="entry name" value="GIFSY-2 PROPHAGE HOST SPECIFICITY PROTEIN J, PHAGE LAMBDA"/>
    <property type="match status" value="1"/>
</dbReference>
<dbReference type="Proteomes" id="UP001164403">
    <property type="component" value="Segment"/>
</dbReference>